<dbReference type="InterPro" id="IPR002731">
    <property type="entry name" value="ATPase_BadF"/>
</dbReference>
<dbReference type="Proteomes" id="UP001500622">
    <property type="component" value="Unassembled WGS sequence"/>
</dbReference>
<accession>A0ABP8LBJ8</accession>
<dbReference type="Gene3D" id="3.30.420.40">
    <property type="match status" value="2"/>
</dbReference>
<evidence type="ECO:0000313" key="2">
    <source>
        <dbReference type="EMBL" id="GAA4425851.1"/>
    </source>
</evidence>
<keyword evidence="3" id="KW-1185">Reference proteome</keyword>
<comment type="caution">
    <text evidence="2">The sequence shown here is derived from an EMBL/GenBank/DDBJ whole genome shotgun (WGS) entry which is preliminary data.</text>
</comment>
<dbReference type="SUPFAM" id="SSF53067">
    <property type="entry name" value="Actin-like ATPase domain"/>
    <property type="match status" value="1"/>
</dbReference>
<evidence type="ECO:0000313" key="3">
    <source>
        <dbReference type="Proteomes" id="UP001500622"/>
    </source>
</evidence>
<dbReference type="InterPro" id="IPR043129">
    <property type="entry name" value="ATPase_NBD"/>
</dbReference>
<dbReference type="PANTHER" id="PTHR43190">
    <property type="entry name" value="N-ACETYL-D-GLUCOSAMINE KINASE"/>
    <property type="match status" value="1"/>
</dbReference>
<dbReference type="InterPro" id="IPR052519">
    <property type="entry name" value="Euk-type_GlcNAc_Kinase"/>
</dbReference>
<dbReference type="RefSeq" id="WP_345216497.1">
    <property type="nucleotide sequence ID" value="NZ_BAABGN010000011.1"/>
</dbReference>
<dbReference type="PANTHER" id="PTHR43190:SF3">
    <property type="entry name" value="N-ACETYL-D-GLUCOSAMINE KINASE"/>
    <property type="match status" value="1"/>
</dbReference>
<dbReference type="Pfam" id="PF01869">
    <property type="entry name" value="BcrAD_BadFG"/>
    <property type="match status" value="1"/>
</dbReference>
<sequence length="321" mass="33373">MSHEDPLGSAAAGVDVGGGGIRIRVERDGRSAEQRRDIAIPRRGGRIDVPAVCGLILDGLDGALDEVDATGLTRVGIGLTGLPGLVEDSEEFWRRLKPDLGIETLVVASDALTTHVGALGGEAGSVVAAGTGMITLGTDLDRIWNQADGWGVLLGDEGSGAWIGRQGLQAALRSYDGRPGGSAKLRTRMYERFGDPLEVINQVYPAESPANQLASFAPAVEAAAAHGDPVAAGIWLEAGTLLGSAAVAALRGLPPRISWGGGLFNAGHLLLDPFREEIRRSLPEAEVLEPVGTALQGALLLARRAADGRVATHEPHLYVFG</sequence>
<evidence type="ECO:0000259" key="1">
    <source>
        <dbReference type="Pfam" id="PF01869"/>
    </source>
</evidence>
<organism evidence="2 3">
    <name type="scientific">Georgenia halophila</name>
    <dbReference type="NCBI Taxonomy" id="620889"/>
    <lineage>
        <taxon>Bacteria</taxon>
        <taxon>Bacillati</taxon>
        <taxon>Actinomycetota</taxon>
        <taxon>Actinomycetes</taxon>
        <taxon>Micrococcales</taxon>
        <taxon>Bogoriellaceae</taxon>
        <taxon>Georgenia</taxon>
    </lineage>
</organism>
<reference evidence="3" key="1">
    <citation type="journal article" date="2019" name="Int. J. Syst. Evol. Microbiol.">
        <title>The Global Catalogue of Microorganisms (GCM) 10K type strain sequencing project: providing services to taxonomists for standard genome sequencing and annotation.</title>
        <authorList>
            <consortium name="The Broad Institute Genomics Platform"/>
            <consortium name="The Broad Institute Genome Sequencing Center for Infectious Disease"/>
            <person name="Wu L."/>
            <person name="Ma J."/>
        </authorList>
    </citation>
    <scope>NUCLEOTIDE SEQUENCE [LARGE SCALE GENOMIC DNA]</scope>
    <source>
        <strain evidence="3">JCM 17810</strain>
    </source>
</reference>
<proteinExistence type="predicted"/>
<gene>
    <name evidence="2" type="ORF">GCM10023169_23930</name>
</gene>
<protein>
    <recommendedName>
        <fullName evidence="1">ATPase BadF/BadG/BcrA/BcrD type domain-containing protein</fullName>
    </recommendedName>
</protein>
<feature type="domain" description="ATPase BadF/BadG/BcrA/BcrD type" evidence="1">
    <location>
        <begin position="13"/>
        <end position="302"/>
    </location>
</feature>
<dbReference type="EMBL" id="BAABGN010000011">
    <property type="protein sequence ID" value="GAA4425851.1"/>
    <property type="molecule type" value="Genomic_DNA"/>
</dbReference>
<name>A0ABP8LBJ8_9MICO</name>